<proteinExistence type="inferred from homology"/>
<reference evidence="2 3" key="1">
    <citation type="submission" date="2019-02" db="EMBL/GenBank/DDBJ databases">
        <title>Haloarcula mannanilyticum sp. nov., a mannan degrading haloarchaeon isolated from commercial salt.</title>
        <authorList>
            <person name="Enomoto S."/>
            <person name="Shimane Y."/>
            <person name="Kamekura M."/>
            <person name="Ito T."/>
            <person name="Moriya O."/>
            <person name="Ihara K."/>
            <person name="Takahashi-Ando N."/>
            <person name="Fukushima Y."/>
            <person name="Yoshida Y."/>
            <person name="Usama R."/>
            <person name="Takai K."/>
            <person name="Minegishi H."/>
        </authorList>
    </citation>
    <scope>NUCLEOTIDE SEQUENCE [LARGE SCALE GENOMIC DNA]</scope>
    <source>
        <strain evidence="2 3">MD130-1</strain>
    </source>
</reference>
<accession>A0A4C2EQF4</accession>
<comment type="caution">
    <text evidence="1">Lacks conserved residue(s) required for the propagation of feature annotation.</text>
</comment>
<dbReference type="GO" id="GO:0006508">
    <property type="term" value="P:proteolysis"/>
    <property type="evidence" value="ECO:0007669"/>
    <property type="project" value="InterPro"/>
</dbReference>
<protein>
    <submittedName>
        <fullName evidence="2">Uncharacterized protein</fullName>
    </submittedName>
</protein>
<dbReference type="SUPFAM" id="SSF52743">
    <property type="entry name" value="Subtilisin-like"/>
    <property type="match status" value="1"/>
</dbReference>
<sequence>MRQETDKYIYPYDIATGDGTTLAVIDTGISPFHPDLEARLDMEQSPVAMS</sequence>
<organism evidence="2 3">
    <name type="scientific">Haloarcula mannanilytica</name>
    <dbReference type="NCBI Taxonomy" id="2509225"/>
    <lineage>
        <taxon>Archaea</taxon>
        <taxon>Methanobacteriati</taxon>
        <taxon>Methanobacteriota</taxon>
        <taxon>Stenosarchaea group</taxon>
        <taxon>Halobacteria</taxon>
        <taxon>Halobacteriales</taxon>
        <taxon>Haloarculaceae</taxon>
        <taxon>Haloarcula</taxon>
    </lineage>
</organism>
<dbReference type="InterPro" id="IPR036852">
    <property type="entry name" value="Peptidase_S8/S53_dom_sf"/>
</dbReference>
<keyword evidence="3" id="KW-1185">Reference proteome</keyword>
<name>A0A4C2EQF4_9EURY</name>
<dbReference type="PROSITE" id="PS51892">
    <property type="entry name" value="SUBTILASE"/>
    <property type="match status" value="1"/>
</dbReference>
<dbReference type="Proteomes" id="UP000304382">
    <property type="component" value="Unassembled WGS sequence"/>
</dbReference>
<gene>
    <name evidence="2" type="ORF">Harman_38820</name>
</gene>
<dbReference type="GO" id="GO:0004252">
    <property type="term" value="F:serine-type endopeptidase activity"/>
    <property type="evidence" value="ECO:0007669"/>
    <property type="project" value="InterPro"/>
</dbReference>
<comment type="similarity">
    <text evidence="1">Belongs to the peptidase S8 family.</text>
</comment>
<evidence type="ECO:0000313" key="3">
    <source>
        <dbReference type="Proteomes" id="UP000304382"/>
    </source>
</evidence>
<comment type="caution">
    <text evidence="2">The sequence shown here is derived from an EMBL/GenBank/DDBJ whole genome shotgun (WGS) entry which is preliminary data.</text>
</comment>
<dbReference type="Gene3D" id="3.40.50.200">
    <property type="entry name" value="Peptidase S8/S53 domain"/>
    <property type="match status" value="1"/>
</dbReference>
<dbReference type="EMBL" id="BIXZ01000012">
    <property type="protein sequence ID" value="GCF15947.1"/>
    <property type="molecule type" value="Genomic_DNA"/>
</dbReference>
<dbReference type="AlphaFoldDB" id="A0A4C2EQF4"/>
<evidence type="ECO:0000313" key="2">
    <source>
        <dbReference type="EMBL" id="GCF15947.1"/>
    </source>
</evidence>
<evidence type="ECO:0000256" key="1">
    <source>
        <dbReference type="PROSITE-ProRule" id="PRU01240"/>
    </source>
</evidence>